<reference evidence="1" key="1">
    <citation type="submission" date="2014-11" db="EMBL/GenBank/DDBJ databases">
        <authorList>
            <person name="Amaro Gonzalez C."/>
        </authorList>
    </citation>
    <scope>NUCLEOTIDE SEQUENCE</scope>
</reference>
<sequence>MVDFHAAISLKKHNIICFLFVHTH</sequence>
<evidence type="ECO:0000313" key="1">
    <source>
        <dbReference type="EMBL" id="JAH42625.1"/>
    </source>
</evidence>
<name>A0A0E9SPL6_ANGAN</name>
<reference evidence="1" key="2">
    <citation type="journal article" date="2015" name="Fish Shellfish Immunol.">
        <title>Early steps in the European eel (Anguilla anguilla)-Vibrio vulnificus interaction in the gills: Role of the RtxA13 toxin.</title>
        <authorList>
            <person name="Callol A."/>
            <person name="Pajuelo D."/>
            <person name="Ebbesson L."/>
            <person name="Teles M."/>
            <person name="MacKenzie S."/>
            <person name="Amaro C."/>
        </authorList>
    </citation>
    <scope>NUCLEOTIDE SEQUENCE</scope>
</reference>
<accession>A0A0E9SPL6</accession>
<protein>
    <submittedName>
        <fullName evidence="1">Uncharacterized protein</fullName>
    </submittedName>
</protein>
<proteinExistence type="predicted"/>
<dbReference type="EMBL" id="GBXM01065952">
    <property type="protein sequence ID" value="JAH42625.1"/>
    <property type="molecule type" value="Transcribed_RNA"/>
</dbReference>
<organism evidence="1">
    <name type="scientific">Anguilla anguilla</name>
    <name type="common">European freshwater eel</name>
    <name type="synonym">Muraena anguilla</name>
    <dbReference type="NCBI Taxonomy" id="7936"/>
    <lineage>
        <taxon>Eukaryota</taxon>
        <taxon>Metazoa</taxon>
        <taxon>Chordata</taxon>
        <taxon>Craniata</taxon>
        <taxon>Vertebrata</taxon>
        <taxon>Euteleostomi</taxon>
        <taxon>Actinopterygii</taxon>
        <taxon>Neopterygii</taxon>
        <taxon>Teleostei</taxon>
        <taxon>Anguilliformes</taxon>
        <taxon>Anguillidae</taxon>
        <taxon>Anguilla</taxon>
    </lineage>
</organism>
<dbReference type="AlphaFoldDB" id="A0A0E9SPL6"/>